<comment type="caution">
    <text evidence="2">The sequence shown here is derived from an EMBL/GenBank/DDBJ whole genome shotgun (WGS) entry which is preliminary data.</text>
</comment>
<feature type="region of interest" description="Disordered" evidence="1">
    <location>
        <begin position="394"/>
        <end position="420"/>
    </location>
</feature>
<keyword evidence="3" id="KW-1185">Reference proteome</keyword>
<dbReference type="AlphaFoldDB" id="A0A7K1UF32"/>
<gene>
    <name evidence="2" type="ORF">GNZ21_01670</name>
</gene>
<protein>
    <submittedName>
        <fullName evidence="2">Uncharacterized protein</fullName>
    </submittedName>
</protein>
<evidence type="ECO:0000313" key="2">
    <source>
        <dbReference type="EMBL" id="MVT25083.1"/>
    </source>
</evidence>
<dbReference type="EMBL" id="WRPM01000011">
    <property type="protein sequence ID" value="MVT25083.1"/>
    <property type="molecule type" value="Genomic_DNA"/>
</dbReference>
<dbReference type="Proteomes" id="UP000460157">
    <property type="component" value="Unassembled WGS sequence"/>
</dbReference>
<organism evidence="2 3">
    <name type="scientific">Nesterenkonia alkaliphila</name>
    <dbReference type="NCBI Taxonomy" id="1463631"/>
    <lineage>
        <taxon>Bacteria</taxon>
        <taxon>Bacillati</taxon>
        <taxon>Actinomycetota</taxon>
        <taxon>Actinomycetes</taxon>
        <taxon>Micrococcales</taxon>
        <taxon>Micrococcaceae</taxon>
        <taxon>Nesterenkonia</taxon>
    </lineage>
</organism>
<dbReference type="RefSeq" id="WP_157320770.1">
    <property type="nucleotide sequence ID" value="NZ_BMFX01000005.1"/>
</dbReference>
<accession>A0A7K1UF32</accession>
<proteinExistence type="predicted"/>
<sequence length="420" mass="46093">MSDIERPAGHSTPAATQTVRVRFTVDTSSGEHANSTVRYLLRALIEGRERNPDLDELRSRVSGWSLTDGAQFRAWEPFEDSGIPELVAEMFPPEPDRNAFRTRGGSVDEDAFEDAHADWREQCLTLAAQASRLPELLAGLEQAERKADAIASALDRHRLPPRPFASESPSWVLTGQGEKQVISVELGRWYEEFEDAVHQRETALKTALNQGRTHTVSGPEHTDRDWMPRDLIAVSTLRRILEADPAVTGTFLDPDTRQRLEATLAADNPDVRVPDPDDPDGPELYEGPADEAHRWLHAGVFDATGIDGQGSFRVVVGRTPGGDGGTASAAFPPSEHDTSTLNKISHILETSTPDTSAQTVLEQVNNLVMSTGREGRESAATLLERGALLSELLAERDRDLGHPQPRQHPEQGPDDPGLTR</sequence>
<dbReference type="OrthoDB" id="5036804at2"/>
<name>A0A7K1UF32_9MICC</name>
<feature type="compositionally biased region" description="Basic and acidic residues" evidence="1">
    <location>
        <begin position="394"/>
        <end position="411"/>
    </location>
</feature>
<reference evidence="2 3" key="1">
    <citation type="submission" date="2019-12" db="EMBL/GenBank/DDBJ databases">
        <title>Nesterenkonia muleiensis sp. nov., a novel actinobacterium isolated from sap of Populus euphratica.</title>
        <authorList>
            <person name="Wang R."/>
        </authorList>
    </citation>
    <scope>NUCLEOTIDE SEQUENCE [LARGE SCALE GENOMIC DNA]</scope>
    <source>
        <strain evidence="2 3">F10</strain>
    </source>
</reference>
<evidence type="ECO:0000256" key="1">
    <source>
        <dbReference type="SAM" id="MobiDB-lite"/>
    </source>
</evidence>
<evidence type="ECO:0000313" key="3">
    <source>
        <dbReference type="Proteomes" id="UP000460157"/>
    </source>
</evidence>